<sequence length="282" mass="32747">MTTNDDQLNNNQVTADVATFQMCLTQFLVSNFYQQLIAEVPTHFVKTAIATFNQTMQTRFDVTVTQWRSSEVVQLLDEQWQQTTSSSQDIDLFLTTYSVTRCFVLFLADEQLIEEDFGTLSNVLLQFEVRRDIQETEPIREHRLTNRRMASLEELSREMQRQVENFVASPDWQQVPAQVHPNDAYHYVAILYQQLYINYHQLPQDWTQEAVRNVLLNDFVLHVGIPVASYQLIGPTLTAFLNYLATVDYLSMAQAEQIVNVINAVATQMTHKAARVARWREQ</sequence>
<evidence type="ECO:0000313" key="3">
    <source>
        <dbReference type="Proteomes" id="UP000051442"/>
    </source>
</evidence>
<organism evidence="2 3">
    <name type="scientific">Secundilactobacillus similis DSM 23365 = JCM 2765</name>
    <dbReference type="NCBI Taxonomy" id="1423804"/>
    <lineage>
        <taxon>Bacteria</taxon>
        <taxon>Bacillati</taxon>
        <taxon>Bacillota</taxon>
        <taxon>Bacilli</taxon>
        <taxon>Lactobacillales</taxon>
        <taxon>Lactobacillaceae</taxon>
        <taxon>Secundilactobacillus</taxon>
    </lineage>
</organism>
<evidence type="ECO:0000313" key="2">
    <source>
        <dbReference type="EMBL" id="KRN26567.1"/>
    </source>
</evidence>
<proteinExistence type="predicted"/>
<dbReference type="AlphaFoldDB" id="A0A0R2FMU4"/>
<reference evidence="2 3" key="1">
    <citation type="journal article" date="2015" name="Genome Announc.">
        <title>Expanding the biotechnology potential of lactobacilli through comparative genomics of 213 strains and associated genera.</title>
        <authorList>
            <person name="Sun Z."/>
            <person name="Harris H.M."/>
            <person name="McCann A."/>
            <person name="Guo C."/>
            <person name="Argimon S."/>
            <person name="Zhang W."/>
            <person name="Yang X."/>
            <person name="Jeffery I.B."/>
            <person name="Cooney J.C."/>
            <person name="Kagawa T.F."/>
            <person name="Liu W."/>
            <person name="Song Y."/>
            <person name="Salvetti E."/>
            <person name="Wrobel A."/>
            <person name="Rasinkangas P."/>
            <person name="Parkhill J."/>
            <person name="Rea M.C."/>
            <person name="O'Sullivan O."/>
            <person name="Ritari J."/>
            <person name="Douillard F.P."/>
            <person name="Paul Ross R."/>
            <person name="Yang R."/>
            <person name="Briner A.E."/>
            <person name="Felis G.E."/>
            <person name="de Vos W.M."/>
            <person name="Barrangou R."/>
            <person name="Klaenhammer T.R."/>
            <person name="Caufield P.W."/>
            <person name="Cui Y."/>
            <person name="Zhang H."/>
            <person name="O'Toole P.W."/>
        </authorList>
    </citation>
    <scope>NUCLEOTIDE SEQUENCE [LARGE SCALE GENOMIC DNA]</scope>
    <source>
        <strain evidence="2 3">DSM 23365</strain>
    </source>
</reference>
<dbReference type="RefSeq" id="WP_054737293.1">
    <property type="nucleotide sequence ID" value="NZ_AYZM01000017.1"/>
</dbReference>
<evidence type="ECO:0000256" key="1">
    <source>
        <dbReference type="SAM" id="Coils"/>
    </source>
</evidence>
<gene>
    <name evidence="2" type="ORF">FD14_GL001135</name>
</gene>
<dbReference type="PATRIC" id="fig|1423804.4.peg.1218"/>
<accession>A0A0R2FMU4</accession>
<keyword evidence="1" id="KW-0175">Coiled coil</keyword>
<feature type="coiled-coil region" evidence="1">
    <location>
        <begin position="142"/>
        <end position="169"/>
    </location>
</feature>
<dbReference type="Proteomes" id="UP000051442">
    <property type="component" value="Unassembled WGS sequence"/>
</dbReference>
<dbReference type="OrthoDB" id="2323851at2"/>
<keyword evidence="3" id="KW-1185">Reference proteome</keyword>
<dbReference type="EMBL" id="AYZM01000017">
    <property type="protein sequence ID" value="KRN26567.1"/>
    <property type="molecule type" value="Genomic_DNA"/>
</dbReference>
<protein>
    <submittedName>
        <fullName evidence="2">Uncharacterized protein</fullName>
    </submittedName>
</protein>
<name>A0A0R2FMU4_9LACO</name>
<comment type="caution">
    <text evidence="2">The sequence shown here is derived from an EMBL/GenBank/DDBJ whole genome shotgun (WGS) entry which is preliminary data.</text>
</comment>